<keyword evidence="3 9" id="KW-0812">Transmembrane</keyword>
<dbReference type="Pfam" id="PF01595">
    <property type="entry name" value="CNNM"/>
    <property type="match status" value="1"/>
</dbReference>
<dbReference type="PROSITE" id="PS51371">
    <property type="entry name" value="CBS"/>
    <property type="match status" value="2"/>
</dbReference>
<dbReference type="InterPro" id="IPR046342">
    <property type="entry name" value="CBS_dom_sf"/>
</dbReference>
<dbReference type="GO" id="GO:0050660">
    <property type="term" value="F:flavin adenine dinucleotide binding"/>
    <property type="evidence" value="ECO:0007669"/>
    <property type="project" value="InterPro"/>
</dbReference>
<evidence type="ECO:0000259" key="13">
    <source>
        <dbReference type="PROSITE" id="PS51846"/>
    </source>
</evidence>
<proteinExistence type="inferred from homology"/>
<evidence type="ECO:0000259" key="12">
    <source>
        <dbReference type="PROSITE" id="PS51371"/>
    </source>
</evidence>
<dbReference type="InterPro" id="IPR002550">
    <property type="entry name" value="CNNM"/>
</dbReference>
<dbReference type="InterPro" id="IPR044751">
    <property type="entry name" value="Ion_transp-like_CBS"/>
</dbReference>
<comment type="caution">
    <text evidence="14">The sequence shown here is derived from an EMBL/GenBank/DDBJ whole genome shotgun (WGS) entry which is preliminary data.</text>
</comment>
<dbReference type="CDD" id="cd04590">
    <property type="entry name" value="CBS_pair_CorC_HlyC_assoc"/>
    <property type="match status" value="1"/>
</dbReference>
<feature type="transmembrane region" description="Helical" evidence="11">
    <location>
        <begin position="84"/>
        <end position="107"/>
    </location>
</feature>
<evidence type="ECO:0000256" key="10">
    <source>
        <dbReference type="SAM" id="MobiDB-lite"/>
    </source>
</evidence>
<comment type="similarity">
    <text evidence="2">Belongs to the UPF0053 family.</text>
</comment>
<evidence type="ECO:0000256" key="5">
    <source>
        <dbReference type="ARBA" id="ARBA00022989"/>
    </source>
</evidence>
<feature type="region of interest" description="Disordered" evidence="10">
    <location>
        <begin position="413"/>
        <end position="457"/>
    </location>
</feature>
<comment type="subcellular location">
    <subcellularLocation>
        <location evidence="1">Membrane</location>
        <topology evidence="1">Multi-pass membrane protein</topology>
    </subcellularLocation>
</comment>
<keyword evidence="4" id="KW-0677">Repeat</keyword>
<keyword evidence="6 8" id="KW-0129">CBS domain</keyword>
<keyword evidence="7 9" id="KW-0472">Membrane</keyword>
<dbReference type="PANTHER" id="PTHR22777">
    <property type="entry name" value="HEMOLYSIN-RELATED"/>
    <property type="match status" value="1"/>
</dbReference>
<feature type="domain" description="CBS" evidence="12">
    <location>
        <begin position="208"/>
        <end position="271"/>
    </location>
</feature>
<keyword evidence="5 9" id="KW-1133">Transmembrane helix</keyword>
<dbReference type="InterPro" id="IPR016169">
    <property type="entry name" value="FAD-bd_PCMH_sub2"/>
</dbReference>
<dbReference type="InterPro" id="IPR036318">
    <property type="entry name" value="FAD-bd_PCMH-like_sf"/>
</dbReference>
<evidence type="ECO:0000256" key="1">
    <source>
        <dbReference type="ARBA" id="ARBA00004141"/>
    </source>
</evidence>
<evidence type="ECO:0000256" key="11">
    <source>
        <dbReference type="SAM" id="Phobius"/>
    </source>
</evidence>
<dbReference type="PROSITE" id="PS51846">
    <property type="entry name" value="CNNM"/>
    <property type="match status" value="1"/>
</dbReference>
<evidence type="ECO:0000313" key="15">
    <source>
        <dbReference type="Proteomes" id="UP000824223"/>
    </source>
</evidence>
<feature type="domain" description="CNNM transmembrane" evidence="13">
    <location>
        <begin position="1"/>
        <end position="189"/>
    </location>
</feature>
<reference evidence="14" key="1">
    <citation type="journal article" date="2021" name="PeerJ">
        <title>Extensive microbial diversity within the chicken gut microbiome revealed by metagenomics and culture.</title>
        <authorList>
            <person name="Gilroy R."/>
            <person name="Ravi A."/>
            <person name="Getino M."/>
            <person name="Pursley I."/>
            <person name="Horton D.L."/>
            <person name="Alikhan N.F."/>
            <person name="Baker D."/>
            <person name="Gharbi K."/>
            <person name="Hall N."/>
            <person name="Watson M."/>
            <person name="Adriaenssens E.M."/>
            <person name="Foster-Nyarko E."/>
            <person name="Jarju S."/>
            <person name="Secka A."/>
            <person name="Antonio M."/>
            <person name="Oren A."/>
            <person name="Chaudhuri R.R."/>
            <person name="La Ragione R."/>
            <person name="Hildebrand F."/>
            <person name="Pallen M.J."/>
        </authorList>
    </citation>
    <scope>NUCLEOTIDE SEQUENCE</scope>
    <source>
        <strain evidence="14">ChiSjej2B20-11307</strain>
    </source>
</reference>
<evidence type="ECO:0000256" key="2">
    <source>
        <dbReference type="ARBA" id="ARBA00006337"/>
    </source>
</evidence>
<dbReference type="FunFam" id="3.10.580.10:FF:000002">
    <property type="entry name" value="Magnesium/cobalt efflux protein CorC"/>
    <property type="match status" value="1"/>
</dbReference>
<dbReference type="PANTHER" id="PTHR22777:SF17">
    <property type="entry name" value="UPF0053 PROTEIN SLL0260"/>
    <property type="match status" value="1"/>
</dbReference>
<evidence type="ECO:0000256" key="8">
    <source>
        <dbReference type="PROSITE-ProRule" id="PRU00703"/>
    </source>
</evidence>
<feature type="compositionally biased region" description="Basic and acidic residues" evidence="10">
    <location>
        <begin position="425"/>
        <end position="445"/>
    </location>
</feature>
<reference evidence="14" key="2">
    <citation type="submission" date="2021-04" db="EMBL/GenBank/DDBJ databases">
        <authorList>
            <person name="Gilroy R."/>
        </authorList>
    </citation>
    <scope>NUCLEOTIDE SEQUENCE</scope>
    <source>
        <strain evidence="14">ChiSjej2B20-11307</strain>
    </source>
</reference>
<dbReference type="SUPFAM" id="SSF54631">
    <property type="entry name" value="CBS-domain pair"/>
    <property type="match status" value="1"/>
</dbReference>
<name>A0A9D2HB57_9FIRM</name>
<gene>
    <name evidence="14" type="ORF">H9798_08640</name>
</gene>
<feature type="transmembrane region" description="Helical" evidence="11">
    <location>
        <begin position="127"/>
        <end position="148"/>
    </location>
</feature>
<evidence type="ECO:0000313" key="14">
    <source>
        <dbReference type="EMBL" id="HJA07189.1"/>
    </source>
</evidence>
<dbReference type="SMART" id="SM01091">
    <property type="entry name" value="CorC_HlyC"/>
    <property type="match status" value="1"/>
</dbReference>
<feature type="domain" description="CBS" evidence="12">
    <location>
        <begin position="272"/>
        <end position="328"/>
    </location>
</feature>
<accession>A0A9D2HB57</accession>
<sequence length="457" mass="51705">MDSGDSFQLVILIILLMLSAFFSSNETALMSVNKIRLRSLADSGSKRAAMALDVLENHTAKMLSAILIGNNIVNLSASALATSLAYAFGGYMVSIATAVLTVAILVFGEITPKNYATFKAEKLTLRYIPVIRFFMTVMTPVIFIINLFSRFIMLLLRVDPNTAGHSMTEDELRTIVDVSHEDGLIESDEKEMIYNVFDLGDANAKDIMVPRVHVTFADINNTYDELIEIFREDKFTRLPVFENTQDNIVGIINMKDLLLYNKDEAFHIRDIMRKPHFTYEYKNISELLVEMRESTFNIAIVLDEYGEMAGLITLEDILEEIVGEIHDEYDEKEDELVFKLSDHEYVIEGSMNLDDVNDRLNIELNSEDYDSLGGFIIEHLDRLPEVGDEVRTENGIRLVVETLDKNRVESVHLYLPEENNTESDADPKEAKTASEEKNGQSREDENAAPLSEAHSNN</sequence>
<evidence type="ECO:0000256" key="7">
    <source>
        <dbReference type="ARBA" id="ARBA00023136"/>
    </source>
</evidence>
<evidence type="ECO:0000256" key="4">
    <source>
        <dbReference type="ARBA" id="ARBA00022737"/>
    </source>
</evidence>
<dbReference type="Gene3D" id="3.10.580.10">
    <property type="entry name" value="CBS-domain"/>
    <property type="match status" value="1"/>
</dbReference>
<feature type="transmembrane region" description="Helical" evidence="11">
    <location>
        <begin position="6"/>
        <end position="24"/>
    </location>
</feature>
<dbReference type="InterPro" id="IPR000644">
    <property type="entry name" value="CBS_dom"/>
</dbReference>
<dbReference type="EMBL" id="DXAK01000044">
    <property type="protein sequence ID" value="HJA07189.1"/>
    <property type="molecule type" value="Genomic_DNA"/>
</dbReference>
<dbReference type="AlphaFoldDB" id="A0A9D2HB57"/>
<dbReference type="Pfam" id="PF00571">
    <property type="entry name" value="CBS"/>
    <property type="match status" value="2"/>
</dbReference>
<dbReference type="Gene3D" id="3.30.465.10">
    <property type="match status" value="1"/>
</dbReference>
<protein>
    <submittedName>
        <fullName evidence="14">Hemolysin family protein</fullName>
    </submittedName>
</protein>
<dbReference type="GO" id="GO:0005886">
    <property type="term" value="C:plasma membrane"/>
    <property type="evidence" value="ECO:0007669"/>
    <property type="project" value="TreeGrafter"/>
</dbReference>
<dbReference type="SUPFAM" id="SSF56176">
    <property type="entry name" value="FAD-binding/transporter-associated domain-like"/>
    <property type="match status" value="1"/>
</dbReference>
<dbReference type="Pfam" id="PF03471">
    <property type="entry name" value="CorC_HlyC"/>
    <property type="match status" value="1"/>
</dbReference>
<dbReference type="InterPro" id="IPR005170">
    <property type="entry name" value="Transptr-assoc_dom"/>
</dbReference>
<evidence type="ECO:0000256" key="9">
    <source>
        <dbReference type="PROSITE-ProRule" id="PRU01193"/>
    </source>
</evidence>
<evidence type="ECO:0000256" key="3">
    <source>
        <dbReference type="ARBA" id="ARBA00022692"/>
    </source>
</evidence>
<dbReference type="Proteomes" id="UP000824223">
    <property type="component" value="Unassembled WGS sequence"/>
</dbReference>
<organism evidence="14 15">
    <name type="scientific">Candidatus Mediterraneibacter pullicola</name>
    <dbReference type="NCBI Taxonomy" id="2838682"/>
    <lineage>
        <taxon>Bacteria</taxon>
        <taxon>Bacillati</taxon>
        <taxon>Bacillota</taxon>
        <taxon>Clostridia</taxon>
        <taxon>Lachnospirales</taxon>
        <taxon>Lachnospiraceae</taxon>
        <taxon>Mediterraneibacter</taxon>
    </lineage>
</organism>
<evidence type="ECO:0000256" key="6">
    <source>
        <dbReference type="ARBA" id="ARBA00023122"/>
    </source>
</evidence>